<feature type="transmembrane region" description="Helical" evidence="1">
    <location>
        <begin position="335"/>
        <end position="358"/>
    </location>
</feature>
<keyword evidence="3" id="KW-1185">Reference proteome</keyword>
<organism evidence="2 3">
    <name type="scientific">Mycena sanguinolenta</name>
    <dbReference type="NCBI Taxonomy" id="230812"/>
    <lineage>
        <taxon>Eukaryota</taxon>
        <taxon>Fungi</taxon>
        <taxon>Dikarya</taxon>
        <taxon>Basidiomycota</taxon>
        <taxon>Agaricomycotina</taxon>
        <taxon>Agaricomycetes</taxon>
        <taxon>Agaricomycetidae</taxon>
        <taxon>Agaricales</taxon>
        <taxon>Marasmiineae</taxon>
        <taxon>Mycenaceae</taxon>
        <taxon>Mycena</taxon>
    </lineage>
</organism>
<evidence type="ECO:0000313" key="3">
    <source>
        <dbReference type="Proteomes" id="UP000623467"/>
    </source>
</evidence>
<dbReference type="EMBL" id="JACAZH010000023">
    <property type="protein sequence ID" value="KAF7343628.1"/>
    <property type="molecule type" value="Genomic_DNA"/>
</dbReference>
<accession>A0A8H6XLT8</accession>
<keyword evidence="1" id="KW-1133">Transmembrane helix</keyword>
<reference evidence="2" key="1">
    <citation type="submission" date="2020-05" db="EMBL/GenBank/DDBJ databases">
        <title>Mycena genomes resolve the evolution of fungal bioluminescence.</title>
        <authorList>
            <person name="Tsai I.J."/>
        </authorList>
    </citation>
    <scope>NUCLEOTIDE SEQUENCE</scope>
    <source>
        <strain evidence="2">160909Yilan</strain>
    </source>
</reference>
<dbReference type="Proteomes" id="UP000623467">
    <property type="component" value="Unassembled WGS sequence"/>
</dbReference>
<name>A0A8H6XLT8_9AGAR</name>
<comment type="caution">
    <text evidence="2">The sequence shown here is derived from an EMBL/GenBank/DDBJ whole genome shotgun (WGS) entry which is preliminary data.</text>
</comment>
<proteinExistence type="predicted"/>
<gene>
    <name evidence="2" type="ORF">MSAN_01983500</name>
</gene>
<dbReference type="AlphaFoldDB" id="A0A8H6XLT8"/>
<evidence type="ECO:0000313" key="2">
    <source>
        <dbReference type="EMBL" id="KAF7343628.1"/>
    </source>
</evidence>
<dbReference type="OrthoDB" id="3001227at2759"/>
<evidence type="ECO:0000256" key="1">
    <source>
        <dbReference type="SAM" id="Phobius"/>
    </source>
</evidence>
<keyword evidence="1" id="KW-0812">Transmembrane</keyword>
<protein>
    <recommendedName>
        <fullName evidence="4">Transmembrane protein</fullName>
    </recommendedName>
</protein>
<evidence type="ECO:0008006" key="4">
    <source>
        <dbReference type="Google" id="ProtNLM"/>
    </source>
</evidence>
<keyword evidence="1" id="KW-0472">Membrane</keyword>
<sequence length="459" mass="51547">MNQTWNEFKSFRLGYTEERRVSLSFFFQGNRVDVTLSSAYPWRWTTPVVLGTFLVISRFLAMVNVPLSAYNIVQEFTYQPNDTLPAVFLGNLVPLVLQNPTNSFTPQLLNVGDIIVLDNYILNYTVSQAFDGVDTSKPVSAFSYYSNPLSDNCDVTNITIQLLFTLSSTGPPVWNSEVQAPCSSNAPRFVVVDNPTVAFGTSDRGSIPFQEWLGPVPAQVTDILARAALGNISISHLGISCENLIQTFYHLVRLDLGVILENQIYNSPEMFNRTIVDMGDFSFASEARDWTFNTTLMAQWQQEVNFFQNNTRVPTLEYLRSVPRLKPMGSAVTSVFVSTFAMLSVIWTVFSLVAGALARKPSGKALNDALGKKHTLEQCERGDKWLETEMKEVDVSEVIVVGHPKESDAADRWRRRVDRNDMPTRIALVRISAALKKHGLMEDEDASWIQDDDMTVEFG</sequence>